<evidence type="ECO:0000256" key="9">
    <source>
        <dbReference type="SAM" id="MobiDB-lite"/>
    </source>
</evidence>
<evidence type="ECO:0000313" key="10">
    <source>
        <dbReference type="EMBL" id="PRQ70048.1"/>
    </source>
</evidence>
<dbReference type="GO" id="GO:0072659">
    <property type="term" value="P:protein localization to plasma membrane"/>
    <property type="evidence" value="ECO:0007669"/>
    <property type="project" value="TreeGrafter"/>
</dbReference>
<feature type="transmembrane region" description="Helical" evidence="8">
    <location>
        <begin position="243"/>
        <end position="264"/>
    </location>
</feature>
<accession>A0A2S9ZWC0</accession>
<evidence type="ECO:0000256" key="4">
    <source>
        <dbReference type="ARBA" id="ARBA00022502"/>
    </source>
</evidence>
<keyword evidence="4 8" id="KW-0337">GPI-anchor biosynthesis</keyword>
<comment type="similarity">
    <text evidence="3 8">Belongs to the PIGW family.</text>
</comment>
<dbReference type="PIRSF" id="PIRSF017321">
    <property type="entry name" value="GWT1"/>
    <property type="match status" value="1"/>
</dbReference>
<comment type="pathway">
    <text evidence="2 8">Glycolipid biosynthesis; glycosylphosphatidylinositol-anchor biosynthesis.</text>
</comment>
<dbReference type="Pfam" id="PF06423">
    <property type="entry name" value="GWT1"/>
    <property type="match status" value="1"/>
</dbReference>
<evidence type="ECO:0000256" key="6">
    <source>
        <dbReference type="ARBA" id="ARBA00022989"/>
    </source>
</evidence>
<feature type="transmembrane region" description="Helical" evidence="8">
    <location>
        <begin position="494"/>
        <end position="513"/>
    </location>
</feature>
<organism evidence="10 11">
    <name type="scientific">Rhodotorula toruloides</name>
    <name type="common">Yeast</name>
    <name type="synonym">Rhodosporidium toruloides</name>
    <dbReference type="NCBI Taxonomy" id="5286"/>
    <lineage>
        <taxon>Eukaryota</taxon>
        <taxon>Fungi</taxon>
        <taxon>Dikarya</taxon>
        <taxon>Basidiomycota</taxon>
        <taxon>Pucciniomycotina</taxon>
        <taxon>Microbotryomycetes</taxon>
        <taxon>Sporidiobolales</taxon>
        <taxon>Sporidiobolaceae</taxon>
        <taxon>Rhodotorula</taxon>
    </lineage>
</organism>
<keyword evidence="8" id="KW-0808">Transferase</keyword>
<feature type="transmembrane region" description="Helical" evidence="8">
    <location>
        <begin position="468"/>
        <end position="488"/>
    </location>
</feature>
<dbReference type="OrthoDB" id="15270at2759"/>
<dbReference type="GO" id="GO:0006506">
    <property type="term" value="P:GPI anchor biosynthetic process"/>
    <property type="evidence" value="ECO:0007669"/>
    <property type="project" value="UniProtKB-UniPathway"/>
</dbReference>
<keyword evidence="7 8" id="KW-0472">Membrane</keyword>
<feature type="compositionally biased region" description="Basic and acidic residues" evidence="9">
    <location>
        <begin position="350"/>
        <end position="363"/>
    </location>
</feature>
<feature type="transmembrane region" description="Helical" evidence="8">
    <location>
        <begin position="59"/>
        <end position="76"/>
    </location>
</feature>
<dbReference type="UniPathway" id="UPA00196"/>
<evidence type="ECO:0000256" key="2">
    <source>
        <dbReference type="ARBA" id="ARBA00004687"/>
    </source>
</evidence>
<evidence type="ECO:0000313" key="11">
    <source>
        <dbReference type="Proteomes" id="UP000239560"/>
    </source>
</evidence>
<keyword evidence="6 8" id="KW-1133">Transmembrane helix</keyword>
<evidence type="ECO:0000256" key="3">
    <source>
        <dbReference type="ARBA" id="ARBA00007559"/>
    </source>
</evidence>
<protein>
    <recommendedName>
        <fullName evidence="8">GPI-anchored wall transfer protein</fullName>
        <ecNumber evidence="8">2.3.-.-</ecNumber>
    </recommendedName>
</protein>
<comment type="caution">
    <text evidence="10">The sequence shown here is derived from an EMBL/GenBank/DDBJ whole genome shotgun (WGS) entry which is preliminary data.</text>
</comment>
<feature type="transmembrane region" description="Helical" evidence="8">
    <location>
        <begin position="372"/>
        <end position="390"/>
    </location>
</feature>
<reference evidence="10 11" key="1">
    <citation type="journal article" date="2018" name="Elife">
        <title>Functional genomics of lipid metabolism in the oleaginous yeast Rhodosporidium toruloides.</title>
        <authorList>
            <person name="Coradetti S.T."/>
            <person name="Pinel D."/>
            <person name="Geiselman G."/>
            <person name="Ito M."/>
            <person name="Mondo S."/>
            <person name="Reilly M.C."/>
            <person name="Cheng Y.F."/>
            <person name="Bauer S."/>
            <person name="Grigoriev I."/>
            <person name="Gladden J.M."/>
            <person name="Simmons B.A."/>
            <person name="Brem R."/>
            <person name="Arkin A.P."/>
            <person name="Skerker J.M."/>
        </authorList>
    </citation>
    <scope>NUCLEOTIDE SEQUENCE [LARGE SCALE GENOMIC DNA]</scope>
    <source>
        <strain evidence="10 11">NBRC 0880</strain>
    </source>
</reference>
<keyword evidence="5 8" id="KW-0812">Transmembrane</keyword>
<dbReference type="PANTHER" id="PTHR20661:SF0">
    <property type="entry name" value="PHOSPHATIDYLINOSITOL-GLYCAN BIOSYNTHESIS CLASS W PROTEIN"/>
    <property type="match status" value="1"/>
</dbReference>
<name>A0A2S9ZWC0_RHOTO</name>
<gene>
    <name evidence="10" type="ORF">AAT19DRAFT_11701</name>
</gene>
<dbReference type="GO" id="GO:0005789">
    <property type="term" value="C:endoplasmic reticulum membrane"/>
    <property type="evidence" value="ECO:0007669"/>
    <property type="project" value="UniProtKB-SubCell"/>
</dbReference>
<keyword evidence="8" id="KW-0012">Acyltransferase</keyword>
<evidence type="ECO:0000256" key="5">
    <source>
        <dbReference type="ARBA" id="ARBA00022692"/>
    </source>
</evidence>
<evidence type="ECO:0000256" key="8">
    <source>
        <dbReference type="RuleBase" id="RU280819"/>
    </source>
</evidence>
<evidence type="ECO:0000256" key="7">
    <source>
        <dbReference type="ARBA" id="ARBA00023136"/>
    </source>
</evidence>
<dbReference type="GO" id="GO:0032216">
    <property type="term" value="F:glucosaminyl-phosphatidylinositol O-acyltransferase activity"/>
    <property type="evidence" value="ECO:0007669"/>
    <property type="project" value="TreeGrafter"/>
</dbReference>
<dbReference type="EMBL" id="LCTV02000017">
    <property type="protein sequence ID" value="PRQ70048.1"/>
    <property type="molecule type" value="Genomic_DNA"/>
</dbReference>
<dbReference type="AlphaFoldDB" id="A0A2S9ZWC0"/>
<dbReference type="PANTHER" id="PTHR20661">
    <property type="entry name" value="PHOSPHATIDYLINOSITOL-GLYCAN BIOSYNTHESIS CLASS W PROTEIN"/>
    <property type="match status" value="1"/>
</dbReference>
<dbReference type="Proteomes" id="UP000239560">
    <property type="component" value="Unassembled WGS sequence"/>
</dbReference>
<feature type="transmembrane region" description="Helical" evidence="8">
    <location>
        <begin position="309"/>
        <end position="330"/>
    </location>
</feature>
<comment type="subcellular location">
    <subcellularLocation>
        <location evidence="8">Endoplasmic reticulum membrane</location>
        <topology evidence="8">Multi-pass membrane protein</topology>
    </subcellularLocation>
    <subcellularLocation>
        <location evidence="1">Membrane</location>
        <topology evidence="1">Multi-pass membrane protein</topology>
    </subcellularLocation>
</comment>
<sequence length="521" mass="56882">MGYKEDKVAFVSHATGGSVTHINLVCATALTTYALWTVAQRRTLSKLPSSSLKTPVLEFLILVLPLLLALTLFSARPLLLNAILILSTLAWHLQPAPLGSPPLSPKLEKSRRHSRMPSQIDLKPFSRPFVTIYRAIMMVMTVLCILAVDFPVFPREFAKAETWGTSLMDLGVGSFVFSLGLVSALPLLRSHSSTPSAHTRRSYISSVFRSTRKCLPLVALGMVRVVMVKGVDYPEHLTEYGVHWNFFFTLALLPVFGSALEGLAGKVDMHVVGLAVGIVHQLALSWTPLQHWALEAPRTTIISQNKEGIVSFPGYLSIYLLGLATGLYTLPPSPTFFSLHTRSPPAHSTAAEKREWERKREKSGTFSKPGKLAEWIGSAAVCWWGVYWVVEWVVKGEEGAGGVSRRLANLPYVLWTVAFNTSFIFAYLMIHLAVASSSSSSTPSSSSAASNLASKSPAIFHALNQNGLVVFLVANLLTGLINVLLPTMYMRDSLAVIVLVGYAAVVVGVAWALRGRRVKVS</sequence>
<feature type="transmembrane region" description="Helical" evidence="8">
    <location>
        <begin position="410"/>
        <end position="430"/>
    </location>
</feature>
<evidence type="ECO:0000256" key="1">
    <source>
        <dbReference type="ARBA" id="ARBA00004141"/>
    </source>
</evidence>
<feature type="transmembrane region" description="Helical" evidence="8">
    <location>
        <begin position="20"/>
        <end position="39"/>
    </location>
</feature>
<comment type="function">
    <text evidence="8">A acetyltransferase, which acetylates the inositol ring of phosphatidylinositol during biosynthesis of GPI-anchor.</text>
</comment>
<feature type="region of interest" description="Disordered" evidence="9">
    <location>
        <begin position="341"/>
        <end position="368"/>
    </location>
</feature>
<dbReference type="InterPro" id="IPR009447">
    <property type="entry name" value="PIGW/GWT1"/>
</dbReference>
<dbReference type="EC" id="2.3.-.-" evidence="8"/>
<feature type="transmembrane region" description="Helical" evidence="8">
    <location>
        <begin position="125"/>
        <end position="148"/>
    </location>
</feature>
<keyword evidence="8" id="KW-0256">Endoplasmic reticulum</keyword>
<feature type="transmembrane region" description="Helical" evidence="8">
    <location>
        <begin position="168"/>
        <end position="188"/>
    </location>
</feature>
<proteinExistence type="inferred from homology"/>